<evidence type="ECO:0000313" key="6">
    <source>
        <dbReference type="Proteomes" id="UP000437748"/>
    </source>
</evidence>
<name>A0A6N6VWV6_9BACT</name>
<dbReference type="PANTHER" id="PTHR45766">
    <property type="entry name" value="DNA ANNEALING HELICASE AND ENDONUCLEASE ZRANB3 FAMILY MEMBER"/>
    <property type="match status" value="1"/>
</dbReference>
<dbReference type="GO" id="GO:0004386">
    <property type="term" value="F:helicase activity"/>
    <property type="evidence" value="ECO:0007669"/>
    <property type="project" value="UniProtKB-KW"/>
</dbReference>
<evidence type="ECO:0000313" key="5">
    <source>
        <dbReference type="EMBL" id="KAB8039169.1"/>
    </source>
</evidence>
<keyword evidence="5" id="KW-0540">Nuclease</keyword>
<keyword evidence="2" id="KW-0378">Hydrolase</keyword>
<protein>
    <submittedName>
        <fullName evidence="5">HNH endonuclease</fullName>
    </submittedName>
</protein>
<keyword evidence="1" id="KW-0547">Nucleotide-binding</keyword>
<dbReference type="GO" id="GO:0031297">
    <property type="term" value="P:replication fork processing"/>
    <property type="evidence" value="ECO:0007669"/>
    <property type="project" value="TreeGrafter"/>
</dbReference>
<keyword evidence="3" id="KW-0347">Helicase</keyword>
<dbReference type="GO" id="GO:0016787">
    <property type="term" value="F:hydrolase activity"/>
    <property type="evidence" value="ECO:0007669"/>
    <property type="project" value="UniProtKB-KW"/>
</dbReference>
<dbReference type="PANTHER" id="PTHR45766:SF3">
    <property type="entry name" value="DNA ANNEALING HELICASE AND ENDONUCLEASE ZRANB3"/>
    <property type="match status" value="1"/>
</dbReference>
<sequence length="175" mass="20186">MDAGRKINKKLREPLRGRIEKGSENFLCRWCGKEVPKKRRTFCSNDCVHEHRLRSNIDYMREHVFKRDLGICAKCGLDCELLKYEARLLFNVTDEYRVSEFLSSFSIPIGRIKGFISRNLALWDADHVVPVRHGGGGCGLEGMQTLCSGCHFKLTKEQQRNEFIGYVGNTLWDDV</sequence>
<dbReference type="GO" id="GO:0005524">
    <property type="term" value="F:ATP binding"/>
    <property type="evidence" value="ECO:0007669"/>
    <property type="project" value="UniProtKB-KW"/>
</dbReference>
<accession>A0A6N6VWV6</accession>
<evidence type="ECO:0000256" key="2">
    <source>
        <dbReference type="ARBA" id="ARBA00022801"/>
    </source>
</evidence>
<organism evidence="5 6">
    <name type="scientific">Silvanigrella paludirubra</name>
    <dbReference type="NCBI Taxonomy" id="2499159"/>
    <lineage>
        <taxon>Bacteria</taxon>
        <taxon>Pseudomonadati</taxon>
        <taxon>Bdellovibrionota</taxon>
        <taxon>Oligoflexia</taxon>
        <taxon>Silvanigrellales</taxon>
        <taxon>Silvanigrellaceae</taxon>
        <taxon>Silvanigrella</taxon>
    </lineage>
</organism>
<dbReference type="Proteomes" id="UP000437748">
    <property type="component" value="Unassembled WGS sequence"/>
</dbReference>
<dbReference type="EMBL" id="WFLM01000003">
    <property type="protein sequence ID" value="KAB8039169.1"/>
    <property type="molecule type" value="Genomic_DNA"/>
</dbReference>
<dbReference type="GO" id="GO:0006281">
    <property type="term" value="P:DNA repair"/>
    <property type="evidence" value="ECO:0007669"/>
    <property type="project" value="TreeGrafter"/>
</dbReference>
<evidence type="ECO:0000256" key="1">
    <source>
        <dbReference type="ARBA" id="ARBA00022741"/>
    </source>
</evidence>
<dbReference type="AlphaFoldDB" id="A0A6N6VWV6"/>
<comment type="caution">
    <text evidence="5">The sequence shown here is derived from an EMBL/GenBank/DDBJ whole genome shotgun (WGS) entry which is preliminary data.</text>
</comment>
<dbReference type="RefSeq" id="WP_153420568.1">
    <property type="nucleotide sequence ID" value="NZ_WFLM01000003.1"/>
</dbReference>
<reference evidence="5 6" key="1">
    <citation type="submission" date="2019-10" db="EMBL/GenBank/DDBJ databases">
        <title>New species of Slilvanegrellaceae.</title>
        <authorList>
            <person name="Pitt A."/>
            <person name="Hahn M.W."/>
        </authorList>
    </citation>
    <scope>NUCLEOTIDE SEQUENCE [LARGE SCALE GENOMIC DNA]</scope>
    <source>
        <strain evidence="5 6">SP-Ram-0.45-NSY-1</strain>
    </source>
</reference>
<dbReference type="OrthoDB" id="5292295at2"/>
<evidence type="ECO:0000256" key="3">
    <source>
        <dbReference type="ARBA" id="ARBA00022806"/>
    </source>
</evidence>
<keyword evidence="6" id="KW-1185">Reference proteome</keyword>
<keyword evidence="5" id="KW-0255">Endonuclease</keyword>
<keyword evidence="4" id="KW-0067">ATP-binding</keyword>
<proteinExistence type="predicted"/>
<gene>
    <name evidence="5" type="ORF">GCL60_09950</name>
</gene>
<evidence type="ECO:0000256" key="4">
    <source>
        <dbReference type="ARBA" id="ARBA00022840"/>
    </source>
</evidence>
<dbReference type="GO" id="GO:0004520">
    <property type="term" value="F:DNA endonuclease activity"/>
    <property type="evidence" value="ECO:0007669"/>
    <property type="project" value="TreeGrafter"/>
</dbReference>